<proteinExistence type="predicted"/>
<reference evidence="1" key="1">
    <citation type="journal article" date="2012" name="Nat. Genet.">
        <title>Whole-genome sequence of Schistosoma haematobium.</title>
        <authorList>
            <person name="Young N.D."/>
            <person name="Jex A.R."/>
            <person name="Li B."/>
            <person name="Liu S."/>
            <person name="Yang L."/>
            <person name="Xiong Z."/>
            <person name="Li Y."/>
            <person name="Cantacessi C."/>
            <person name="Hall R.S."/>
            <person name="Xu X."/>
            <person name="Chen F."/>
            <person name="Wu X."/>
            <person name="Zerlotini A."/>
            <person name="Oliveira G."/>
            <person name="Hofmann A."/>
            <person name="Zhang G."/>
            <person name="Fang X."/>
            <person name="Kang Y."/>
            <person name="Campbell B.E."/>
            <person name="Loukas A."/>
            <person name="Ranganathan S."/>
            <person name="Rollinson D."/>
            <person name="Rinaldi G."/>
            <person name="Brindley P.J."/>
            <person name="Yang H."/>
            <person name="Wang J."/>
            <person name="Wang J."/>
            <person name="Gasser R.B."/>
        </authorList>
    </citation>
    <scope>NUCLEOTIDE SEQUENCE [LARGE SCALE GENOMIC DNA]</scope>
</reference>
<name>A0A094ZMN9_SCHHA</name>
<gene>
    <name evidence="1" type="ORF">MS3_04216</name>
</gene>
<dbReference type="AlphaFoldDB" id="A0A094ZMN9"/>
<organism evidence="1">
    <name type="scientific">Schistosoma haematobium</name>
    <name type="common">Blood fluke</name>
    <dbReference type="NCBI Taxonomy" id="6185"/>
    <lineage>
        <taxon>Eukaryota</taxon>
        <taxon>Metazoa</taxon>
        <taxon>Spiralia</taxon>
        <taxon>Lophotrochozoa</taxon>
        <taxon>Platyhelminthes</taxon>
        <taxon>Trematoda</taxon>
        <taxon>Digenea</taxon>
        <taxon>Strigeidida</taxon>
        <taxon>Schistosomatoidea</taxon>
        <taxon>Schistosomatidae</taxon>
        <taxon>Schistosoma</taxon>
    </lineage>
</organism>
<dbReference type="EMBL" id="KL250730">
    <property type="protein sequence ID" value="KGB35940.1"/>
    <property type="molecule type" value="Genomic_DNA"/>
</dbReference>
<protein>
    <submittedName>
        <fullName evidence="1">Uncharacterized protein</fullName>
    </submittedName>
</protein>
<evidence type="ECO:0000313" key="1">
    <source>
        <dbReference type="EMBL" id="KGB35940.1"/>
    </source>
</evidence>
<accession>A0A094ZMN9</accession>
<sequence>MRTRRKESSIHSIVSTLSRGCPTHGPHLILHHDEHSNFSSPTRIYAVSSVLESFGNFTTTITTSPTSTTTKILTDQTQTAYELRLEPILSDVTLTSTTSTTDDDGLDVENGDNEHRIDNTGTISWIPVSILTENFTTPIHHSDFICNENK</sequence>